<dbReference type="AlphaFoldDB" id="A0A0F9MQZ5"/>
<dbReference type="InterPro" id="IPR033855">
    <property type="entry name" value="Protein_C"/>
</dbReference>
<evidence type="ECO:0000313" key="4">
    <source>
        <dbReference type="EMBL" id="KKM71627.1"/>
    </source>
</evidence>
<comment type="caution">
    <text evidence="4">The sequence shown here is derived from an EMBL/GenBank/DDBJ whole genome shotgun (WGS) entry which is preliminary data.</text>
</comment>
<dbReference type="GO" id="GO:0006508">
    <property type="term" value="P:proteolysis"/>
    <property type="evidence" value="ECO:0007669"/>
    <property type="project" value="InterPro"/>
</dbReference>
<dbReference type="Gene3D" id="3.90.226.10">
    <property type="entry name" value="2-enoyl-CoA Hydratase, Chain A, domain 1"/>
    <property type="match status" value="1"/>
</dbReference>
<organism evidence="4">
    <name type="scientific">marine sediment metagenome</name>
    <dbReference type="NCBI Taxonomy" id="412755"/>
    <lineage>
        <taxon>unclassified sequences</taxon>
        <taxon>metagenomes</taxon>
        <taxon>ecological metagenomes</taxon>
    </lineage>
</organism>
<gene>
    <name evidence="4" type="ORF">LCGC14_1428690</name>
</gene>
<dbReference type="PANTHER" id="PTHR42987:SF4">
    <property type="entry name" value="PROTEASE SOHB-RELATED"/>
    <property type="match status" value="1"/>
</dbReference>
<name>A0A0F9MQZ5_9ZZZZ</name>
<dbReference type="Gene3D" id="6.20.330.10">
    <property type="match status" value="1"/>
</dbReference>
<feature type="region of interest" description="Disordered" evidence="2">
    <location>
        <begin position="316"/>
        <end position="341"/>
    </location>
</feature>
<dbReference type="EMBL" id="LAZR01009601">
    <property type="protein sequence ID" value="KKM71627.1"/>
    <property type="molecule type" value="Genomic_DNA"/>
</dbReference>
<dbReference type="SUPFAM" id="SSF52096">
    <property type="entry name" value="ClpP/crotonase"/>
    <property type="match status" value="1"/>
</dbReference>
<comment type="similarity">
    <text evidence="1">Belongs to the peptidase S49 family.</text>
</comment>
<reference evidence="4" key="1">
    <citation type="journal article" date="2015" name="Nature">
        <title>Complex archaea that bridge the gap between prokaryotes and eukaryotes.</title>
        <authorList>
            <person name="Spang A."/>
            <person name="Saw J.H."/>
            <person name="Jorgensen S.L."/>
            <person name="Zaremba-Niedzwiedzka K."/>
            <person name="Martijn J."/>
            <person name="Lind A.E."/>
            <person name="van Eijk R."/>
            <person name="Schleper C."/>
            <person name="Guy L."/>
            <person name="Ettema T.J."/>
        </authorList>
    </citation>
    <scope>NUCLEOTIDE SEQUENCE</scope>
</reference>
<dbReference type="Pfam" id="PF01343">
    <property type="entry name" value="Peptidase_S49"/>
    <property type="match status" value="1"/>
</dbReference>
<dbReference type="PANTHER" id="PTHR42987">
    <property type="entry name" value="PEPTIDASE S49"/>
    <property type="match status" value="1"/>
</dbReference>
<evidence type="ECO:0000256" key="1">
    <source>
        <dbReference type="ARBA" id="ARBA00008683"/>
    </source>
</evidence>
<evidence type="ECO:0000256" key="2">
    <source>
        <dbReference type="SAM" id="MobiDB-lite"/>
    </source>
</evidence>
<protein>
    <recommendedName>
        <fullName evidence="3">Peptidase S49 domain-containing protein</fullName>
    </recommendedName>
</protein>
<dbReference type="GO" id="GO:0008233">
    <property type="term" value="F:peptidase activity"/>
    <property type="evidence" value="ECO:0007669"/>
    <property type="project" value="InterPro"/>
</dbReference>
<sequence length="436" mass="46481">MMMNLRGFRRALRGTVGQVMAYQVRDGYGSTLVPLFERVLRGERVRDEELLTELDHRSGGEGTQEELEAQAAALGPLIFPAAGRGGKATALVSVRGVALYDLELQPFAFSTLLLARSINALARDPEVGTIVLDIDSPGGVVTGVPEAADAIWAARRSGKNVVALVNPLAASAAYYLASQADEIVAVPSGETGAIGVFILHAECAGMLEAEGIKATFIFAGEHKTEGNALEPLAPAAREFFQSQVDLIYRQFIKAVARGRGTTQAKVERNFGQGRTFLATEALRLGLVDRIGTVDATLARVGVAGDPRALRLEAVEPAPVEPAPEEPDAIEPAPEEPAPEEPDAIEPVAEEPEVVKFEVSVGFSSKVIEPEPEVAEPKLVTAVYTVPDGGMPVGTKMLFYPGNVPDGWVVQEPNDVVEPVAPRRRSRARRLAILRAG</sequence>
<dbReference type="InterPro" id="IPR029045">
    <property type="entry name" value="ClpP/crotonase-like_dom_sf"/>
</dbReference>
<feature type="compositionally biased region" description="Acidic residues" evidence="2">
    <location>
        <begin position="322"/>
        <end position="341"/>
    </location>
</feature>
<dbReference type="CDD" id="cd07022">
    <property type="entry name" value="S49_Sppa_36K_type"/>
    <property type="match status" value="1"/>
</dbReference>
<proteinExistence type="inferred from homology"/>
<accession>A0A0F9MQZ5</accession>
<feature type="domain" description="Peptidase S49" evidence="3">
    <location>
        <begin position="154"/>
        <end position="299"/>
    </location>
</feature>
<evidence type="ECO:0000259" key="3">
    <source>
        <dbReference type="Pfam" id="PF01343"/>
    </source>
</evidence>
<dbReference type="InterPro" id="IPR002142">
    <property type="entry name" value="Peptidase_S49"/>
</dbReference>